<evidence type="ECO:0000313" key="2">
    <source>
        <dbReference type="EMBL" id="GGU03249.1"/>
    </source>
</evidence>
<protein>
    <recommendedName>
        <fullName evidence="4">Single-stranded DNA exonuclease</fullName>
    </recommendedName>
</protein>
<accession>A0A348B6Z6</accession>
<evidence type="ECO:0008006" key="4">
    <source>
        <dbReference type="Google" id="ProtNLM"/>
    </source>
</evidence>
<keyword evidence="3" id="KW-1185">Reference proteome</keyword>
<dbReference type="EMBL" id="BMQS01000025">
    <property type="protein sequence ID" value="GGU03249.1"/>
    <property type="molecule type" value="Genomic_DNA"/>
</dbReference>
<organism evidence="1 3">
    <name type="scientific">Sulfodiicoccus acidiphilus</name>
    <dbReference type="NCBI Taxonomy" id="1670455"/>
    <lineage>
        <taxon>Archaea</taxon>
        <taxon>Thermoproteota</taxon>
        <taxon>Thermoprotei</taxon>
        <taxon>Sulfolobales</taxon>
        <taxon>Sulfolobaceae</taxon>
        <taxon>Sulfodiicoccus</taxon>
    </lineage>
</organism>
<sequence length="324" mass="36646">MENFIAPTQEEQAREAISHLKNVELVKLSIPYDPDAMTFSFLVSKLVKRTSISWRGTEGDVILRKGERKTIMISGTVYDIGRSSFSSLVPVSFEDVEAQLAAFSASWMIERREATQWELKIVRGMEKGGVKVEKGLRLPAYNDIPLYSSILMSVNPLLMSISGNREASLKLVKEVGGDETTYLRDLSEERLKRLVEKLSQFTNEQLISTRIFVNEKDVMELGLGLLYFFDVEGSTVPFRIVHVSGYSRYLISRYRRELVGGFQLECRKEGGTLVVKTGLRSPLFAEVACPEKGEQVLLETPSGLFSSRYFLEFEGEGLVRVRRS</sequence>
<proteinExistence type="predicted"/>
<dbReference type="AlphaFoldDB" id="A0A348B6Z6"/>
<reference evidence="1" key="3">
    <citation type="journal article" date="2019" name="BMC Res. Notes">
        <title>Complete genome sequence of the Sulfodiicoccus acidiphilus strain HS-1T, the first crenarchaeon that lacks polB3, isolated from an acidic hot spring in Ohwaku-dani, Hakone, Japan.</title>
        <authorList>
            <person name="Sakai H.D."/>
            <person name="Kurosawa N."/>
        </authorList>
    </citation>
    <scope>NUCLEOTIDE SEQUENCE</scope>
    <source>
        <strain evidence="1">HS-1</strain>
    </source>
</reference>
<dbReference type="GeneID" id="38667788"/>
<evidence type="ECO:0000313" key="1">
    <source>
        <dbReference type="EMBL" id="BBD73948.1"/>
    </source>
</evidence>
<reference evidence="3" key="2">
    <citation type="submission" date="2018-04" db="EMBL/GenBank/DDBJ databases">
        <title>Complete genome sequence of Sulfodiicoccus acidiphilus strain HS-1.</title>
        <authorList>
            <person name="Sakai H.D."/>
            <person name="Kurosawa N."/>
        </authorList>
    </citation>
    <scope>NUCLEOTIDE SEQUENCE [LARGE SCALE GENOMIC DNA]</scope>
    <source>
        <strain evidence="3">HS-1</strain>
    </source>
</reference>
<dbReference type="EMBL" id="AP018553">
    <property type="protein sequence ID" value="BBD73948.1"/>
    <property type="molecule type" value="Genomic_DNA"/>
</dbReference>
<evidence type="ECO:0000313" key="3">
    <source>
        <dbReference type="Proteomes" id="UP000276741"/>
    </source>
</evidence>
<reference evidence="2" key="4">
    <citation type="submission" date="2020-09" db="EMBL/GenBank/DDBJ databases">
        <authorList>
            <person name="Sun Q."/>
            <person name="Ohkuma M."/>
        </authorList>
    </citation>
    <scope>NUCLEOTIDE SEQUENCE</scope>
    <source>
        <strain evidence="2">JCM 31740</strain>
    </source>
</reference>
<dbReference type="Proteomes" id="UP000276741">
    <property type="component" value="Chromosome"/>
</dbReference>
<dbReference type="KEGG" id="sacd:HS1genome_2337"/>
<gene>
    <name evidence="2" type="ORF">GCM10007116_20240</name>
    <name evidence="1" type="ORF">HS1genome_2337</name>
</gene>
<dbReference type="RefSeq" id="WP_126451177.1">
    <property type="nucleotide sequence ID" value="NZ_AP018553.1"/>
</dbReference>
<name>A0A348B6Z6_9CREN</name>
<dbReference type="OrthoDB" id="36101at2157"/>
<dbReference type="Proteomes" id="UP000616143">
    <property type="component" value="Unassembled WGS sequence"/>
</dbReference>
<reference evidence="2" key="1">
    <citation type="journal article" date="2014" name="Int. J. Syst. Evol. Microbiol.">
        <title>Complete genome sequence of Corynebacterium casei LMG S-19264T (=DSM 44701T), isolated from a smear-ripened cheese.</title>
        <authorList>
            <consortium name="US DOE Joint Genome Institute (JGI-PGF)"/>
            <person name="Walter F."/>
            <person name="Albersmeier A."/>
            <person name="Kalinowski J."/>
            <person name="Ruckert C."/>
        </authorList>
    </citation>
    <scope>NUCLEOTIDE SEQUENCE</scope>
    <source>
        <strain evidence="2">JCM 31740</strain>
    </source>
</reference>